<evidence type="ECO:0000256" key="7">
    <source>
        <dbReference type="ARBA" id="ARBA00022833"/>
    </source>
</evidence>
<evidence type="ECO:0000256" key="5">
    <source>
        <dbReference type="ARBA" id="ARBA00022723"/>
    </source>
</evidence>
<evidence type="ECO:0000256" key="9">
    <source>
        <dbReference type="ARBA" id="ARBA00032766"/>
    </source>
</evidence>
<dbReference type="InterPro" id="IPR001330">
    <property type="entry name" value="Prenyltrans"/>
</dbReference>
<dbReference type="GO" id="GO:0004663">
    <property type="term" value="F:Rab geranylgeranyltransferase activity"/>
    <property type="evidence" value="ECO:0007669"/>
    <property type="project" value="TreeGrafter"/>
</dbReference>
<dbReference type="PANTHER" id="PTHR11774">
    <property type="entry name" value="GERANYLGERANYL TRANSFERASE TYPE BETA SUBUNIT"/>
    <property type="match status" value="1"/>
</dbReference>
<name>A0A059F639_9MICR</name>
<dbReference type="EMBL" id="KK365130">
    <property type="protein sequence ID" value="KCZ82474.1"/>
    <property type="molecule type" value="Genomic_DNA"/>
</dbReference>
<reference evidence="12" key="1">
    <citation type="submission" date="2013-02" db="EMBL/GenBank/DDBJ databases">
        <authorList>
            <consortium name="The Broad Institute Genome Sequencing Platform"/>
            <person name="Cuomo C."/>
            <person name="Becnel J."/>
            <person name="Sanscrainte N."/>
            <person name="Walker B."/>
            <person name="Young S.K."/>
            <person name="Zeng Q."/>
            <person name="Gargeya S."/>
            <person name="Fitzgerald M."/>
            <person name="Haas B."/>
            <person name="Abouelleil A."/>
            <person name="Alvarado L."/>
            <person name="Arachchi H.M."/>
            <person name="Berlin A.M."/>
            <person name="Chapman S.B."/>
            <person name="Dewar J."/>
            <person name="Goldberg J."/>
            <person name="Griggs A."/>
            <person name="Gujja S."/>
            <person name="Hansen M."/>
            <person name="Howarth C."/>
            <person name="Imamovic A."/>
            <person name="Larimer J."/>
            <person name="McCowan C."/>
            <person name="Murphy C."/>
            <person name="Neiman D."/>
            <person name="Pearson M."/>
            <person name="Priest M."/>
            <person name="Roberts A."/>
            <person name="Saif S."/>
            <person name="Shea T."/>
            <person name="Sisk P."/>
            <person name="Sykes S."/>
            <person name="Wortman J."/>
            <person name="Nusbaum C."/>
            <person name="Birren B."/>
        </authorList>
    </citation>
    <scope>NUCLEOTIDE SEQUENCE [LARGE SCALE GENOMIC DNA]</scope>
    <source>
        <strain evidence="12">PRA339</strain>
    </source>
</reference>
<protein>
    <recommendedName>
        <fullName evidence="8">Geranylgeranyl transferase type II subunit beta</fullName>
    </recommendedName>
    <alternativeName>
        <fullName evidence="9">Type II protein geranyl-geranyltransferase subunit beta</fullName>
    </alternativeName>
</protein>
<gene>
    <name evidence="11" type="ORF">H312_00132</name>
</gene>
<dbReference type="VEuPathDB" id="MicrosporidiaDB:H312_00132"/>
<dbReference type="PANTHER" id="PTHR11774:SF11">
    <property type="entry name" value="GERANYLGERANYL TRANSFERASE TYPE-2 SUBUNIT BETA"/>
    <property type="match status" value="1"/>
</dbReference>
<evidence type="ECO:0000256" key="4">
    <source>
        <dbReference type="ARBA" id="ARBA00022679"/>
    </source>
</evidence>
<dbReference type="GO" id="GO:0005968">
    <property type="term" value="C:Rab-protein geranylgeranyltransferase complex"/>
    <property type="evidence" value="ECO:0007669"/>
    <property type="project" value="TreeGrafter"/>
</dbReference>
<sequence>MIDKERIKEFINATLMKRNLKFYTTEYIRTSCIYWSLGTFKLLNEDMTSLKAFSLCYLNEVYNDDGGYGQSLNFPSTITATLSALQTYDLMGETFYDEKTEDYLLSHLNEEGSCKSEDDNRLVCCIILSLVLLNRAKENKKSLNRIKIKNLGIKFDFDSEIEVKLEKENERSKRYTLSEEYLSHLTGKGFDKDKIINFILQCYNDDGGFGMNKGAESHAAQVFCCIAILRSFNYLDCFDKSLTVQFLSLRQNNTGGLTGRPDKLEDVCYSYWTFSSLYMLGSDEFIDKEKLIDFVYKCHEFGFADRPGNQEDLFHTMYALSALSLLKEKGIAEVDPGLCV</sequence>
<keyword evidence="6" id="KW-0677">Repeat</keyword>
<dbReference type="Pfam" id="PF00432">
    <property type="entry name" value="Prenyltrans"/>
    <property type="match status" value="1"/>
</dbReference>
<dbReference type="InterPro" id="IPR008930">
    <property type="entry name" value="Terpenoid_cyclase/PrenylTrfase"/>
</dbReference>
<evidence type="ECO:0000313" key="12">
    <source>
        <dbReference type="Proteomes" id="UP000030655"/>
    </source>
</evidence>
<feature type="domain" description="Prenyltransferase alpha-alpha toroid" evidence="10">
    <location>
        <begin position="3"/>
        <end position="340"/>
    </location>
</feature>
<comment type="cofactor">
    <cofactor evidence="1">
        <name>Zn(2+)</name>
        <dbReference type="ChEBI" id="CHEBI:29105"/>
    </cofactor>
</comment>
<evidence type="ECO:0000256" key="8">
    <source>
        <dbReference type="ARBA" id="ARBA00030816"/>
    </source>
</evidence>
<evidence type="ECO:0000259" key="10">
    <source>
        <dbReference type="Pfam" id="PF00432"/>
    </source>
</evidence>
<evidence type="ECO:0000256" key="1">
    <source>
        <dbReference type="ARBA" id="ARBA00001947"/>
    </source>
</evidence>
<dbReference type="GO" id="GO:0046872">
    <property type="term" value="F:metal ion binding"/>
    <property type="evidence" value="ECO:0007669"/>
    <property type="project" value="UniProtKB-KW"/>
</dbReference>
<dbReference type="Proteomes" id="UP000030655">
    <property type="component" value="Unassembled WGS sequence"/>
</dbReference>
<evidence type="ECO:0000313" key="11">
    <source>
        <dbReference type="EMBL" id="KCZ82474.1"/>
    </source>
</evidence>
<dbReference type="STRING" id="1288291.A0A059F639"/>
<keyword evidence="12" id="KW-1185">Reference proteome</keyword>
<dbReference type="InterPro" id="IPR045089">
    <property type="entry name" value="PGGT1B-like"/>
</dbReference>
<dbReference type="AlphaFoldDB" id="A0A059F639"/>
<keyword evidence="5" id="KW-0479">Metal-binding</keyword>
<accession>A0A059F639</accession>
<keyword evidence="3" id="KW-0637">Prenyltransferase</keyword>
<keyword evidence="7" id="KW-0862">Zinc</keyword>
<reference evidence="11 12" key="2">
    <citation type="submission" date="2014-03" db="EMBL/GenBank/DDBJ databases">
        <title>The Genome Sequence of Anncaliia algerae insect isolate PRA339.</title>
        <authorList>
            <consortium name="The Broad Institute Genome Sequencing Platform"/>
            <consortium name="The Broad Institute Genome Sequencing Center for Infectious Disease"/>
            <person name="Cuomo C."/>
            <person name="Becnel J."/>
            <person name="Sanscrainte N."/>
            <person name="Walker B."/>
            <person name="Young S.K."/>
            <person name="Zeng Q."/>
            <person name="Gargeya S."/>
            <person name="Fitzgerald M."/>
            <person name="Haas B."/>
            <person name="Abouelleil A."/>
            <person name="Alvarado L."/>
            <person name="Arachchi H.M."/>
            <person name="Berlin A.M."/>
            <person name="Chapman S.B."/>
            <person name="Dewar J."/>
            <person name="Goldberg J."/>
            <person name="Griggs A."/>
            <person name="Gujja S."/>
            <person name="Hansen M."/>
            <person name="Howarth C."/>
            <person name="Imamovic A."/>
            <person name="Larimer J."/>
            <person name="McCowan C."/>
            <person name="Murphy C."/>
            <person name="Neiman D."/>
            <person name="Pearson M."/>
            <person name="Priest M."/>
            <person name="Roberts A."/>
            <person name="Saif S."/>
            <person name="Shea T."/>
            <person name="Sisk P."/>
            <person name="Sykes S."/>
            <person name="Wortman J."/>
            <person name="Nusbaum C."/>
            <person name="Birren B."/>
        </authorList>
    </citation>
    <scope>NUCLEOTIDE SEQUENCE [LARGE SCALE GENOMIC DNA]</scope>
    <source>
        <strain evidence="11 12">PRA339</strain>
    </source>
</reference>
<dbReference type="HOGENOM" id="CLU_028946_3_0_1"/>
<comment type="similarity">
    <text evidence="2">Belongs to the protein prenyltransferase subunit beta family.</text>
</comment>
<evidence type="ECO:0000256" key="2">
    <source>
        <dbReference type="ARBA" id="ARBA00010497"/>
    </source>
</evidence>
<dbReference type="SUPFAM" id="SSF48239">
    <property type="entry name" value="Terpenoid cyclases/Protein prenyltransferases"/>
    <property type="match status" value="1"/>
</dbReference>
<evidence type="ECO:0000256" key="6">
    <source>
        <dbReference type="ARBA" id="ARBA00022737"/>
    </source>
</evidence>
<keyword evidence="4" id="KW-0808">Transferase</keyword>
<dbReference type="OrthoDB" id="5428259at2759"/>
<proteinExistence type="inferred from homology"/>
<organism evidence="11 12">
    <name type="scientific">Anncaliia algerae PRA339</name>
    <dbReference type="NCBI Taxonomy" id="1288291"/>
    <lineage>
        <taxon>Eukaryota</taxon>
        <taxon>Fungi</taxon>
        <taxon>Fungi incertae sedis</taxon>
        <taxon>Microsporidia</taxon>
        <taxon>Tubulinosematoidea</taxon>
        <taxon>Tubulinosematidae</taxon>
        <taxon>Anncaliia</taxon>
    </lineage>
</organism>
<dbReference type="Gene3D" id="1.50.10.20">
    <property type="match status" value="1"/>
</dbReference>
<evidence type="ECO:0000256" key="3">
    <source>
        <dbReference type="ARBA" id="ARBA00022602"/>
    </source>
</evidence>